<organism evidence="2 3">
    <name type="scientific">Kingdonia uniflora</name>
    <dbReference type="NCBI Taxonomy" id="39325"/>
    <lineage>
        <taxon>Eukaryota</taxon>
        <taxon>Viridiplantae</taxon>
        <taxon>Streptophyta</taxon>
        <taxon>Embryophyta</taxon>
        <taxon>Tracheophyta</taxon>
        <taxon>Spermatophyta</taxon>
        <taxon>Magnoliopsida</taxon>
        <taxon>Ranunculales</taxon>
        <taxon>Circaeasteraceae</taxon>
        <taxon>Kingdonia</taxon>
    </lineage>
</organism>
<evidence type="ECO:0000313" key="2">
    <source>
        <dbReference type="EMBL" id="KAF6147559.1"/>
    </source>
</evidence>
<reference evidence="2 3" key="1">
    <citation type="journal article" date="2020" name="IScience">
        <title>Genome Sequencing of the Endangered Kingdonia uniflora (Circaeasteraceae, Ranunculales) Reveals Potential Mechanisms of Evolutionary Specialization.</title>
        <authorList>
            <person name="Sun Y."/>
            <person name="Deng T."/>
            <person name="Zhang A."/>
            <person name="Moore M.J."/>
            <person name="Landis J.B."/>
            <person name="Lin N."/>
            <person name="Zhang H."/>
            <person name="Zhang X."/>
            <person name="Huang J."/>
            <person name="Zhang X."/>
            <person name="Sun H."/>
            <person name="Wang H."/>
        </authorList>
    </citation>
    <scope>NUCLEOTIDE SEQUENCE [LARGE SCALE GENOMIC DNA]</scope>
    <source>
        <strain evidence="2">TB1705</strain>
        <tissue evidence="2">Leaf</tissue>
    </source>
</reference>
<dbReference type="EMBL" id="JACGCM010001891">
    <property type="protein sequence ID" value="KAF6147559.1"/>
    <property type="molecule type" value="Genomic_DNA"/>
</dbReference>
<dbReference type="AlphaFoldDB" id="A0A7J7LY79"/>
<sequence length="192" mass="21893">MAAKKKESEGIALLSMYYDEEEDDAEDMEEDDIREEKIVVEEEEFVGTSETFGSDSVREYTGSPYLPSLSHFQSSPQNEESAEVTQVLDYQRVTTHMLNIVDYGHDEAALSPDVEFTNKLVGYMYQSLDWIENILKKLQSSDEKNKEDILAELRGNTTEIKRVVKTLELDPDHPKPTELSTEKLSKSTKDLA</sequence>
<protein>
    <submittedName>
        <fullName evidence="2">Uncharacterized protein</fullName>
    </submittedName>
</protein>
<evidence type="ECO:0000256" key="1">
    <source>
        <dbReference type="SAM" id="MobiDB-lite"/>
    </source>
</evidence>
<comment type="caution">
    <text evidence="2">The sequence shown here is derived from an EMBL/GenBank/DDBJ whole genome shotgun (WGS) entry which is preliminary data.</text>
</comment>
<evidence type="ECO:0000313" key="3">
    <source>
        <dbReference type="Proteomes" id="UP000541444"/>
    </source>
</evidence>
<feature type="region of interest" description="Disordered" evidence="1">
    <location>
        <begin position="166"/>
        <end position="192"/>
    </location>
</feature>
<proteinExistence type="predicted"/>
<accession>A0A7J7LY79</accession>
<name>A0A7J7LY79_9MAGN</name>
<keyword evidence="3" id="KW-1185">Reference proteome</keyword>
<gene>
    <name evidence="2" type="ORF">GIB67_014678</name>
</gene>
<dbReference type="Proteomes" id="UP000541444">
    <property type="component" value="Unassembled WGS sequence"/>
</dbReference>